<dbReference type="KEGG" id="psai:C3B54_11117"/>
<protein>
    <submittedName>
        <fullName evidence="1">Membrane protein YvbJ</fullName>
    </submittedName>
</protein>
<evidence type="ECO:0000313" key="2">
    <source>
        <dbReference type="Proteomes" id="UP000243077"/>
    </source>
</evidence>
<dbReference type="RefSeq" id="WP_104912780.1">
    <property type="nucleotide sequence ID" value="NZ_CP026923.1"/>
</dbReference>
<organism evidence="1 2">
    <name type="scientific">Pontimonas salivibrio</name>
    <dbReference type="NCBI Taxonomy" id="1159327"/>
    <lineage>
        <taxon>Bacteria</taxon>
        <taxon>Bacillati</taxon>
        <taxon>Actinomycetota</taxon>
        <taxon>Actinomycetes</taxon>
        <taxon>Micrococcales</taxon>
        <taxon>Microbacteriaceae</taxon>
        <taxon>Pontimonas</taxon>
    </lineage>
</organism>
<reference evidence="1 2" key="1">
    <citation type="submission" date="2018-02" db="EMBL/GenBank/DDBJ databases">
        <title>Complete genome of the streamlined marine actinobacterium Pontimonas salivibrio CL-TW6 adapted to coastal planktonic lifestype.</title>
        <authorList>
            <person name="Cho B.C."/>
            <person name="Hardies S.C."/>
            <person name="Jang G.I."/>
            <person name="Hwang C.Y."/>
        </authorList>
    </citation>
    <scope>NUCLEOTIDE SEQUENCE [LARGE SCALE GENOMIC DNA]</scope>
    <source>
        <strain evidence="1 2">CL-TW6</strain>
    </source>
</reference>
<keyword evidence="2" id="KW-1185">Reference proteome</keyword>
<evidence type="ECO:0000313" key="1">
    <source>
        <dbReference type="EMBL" id="AVG23123.1"/>
    </source>
</evidence>
<dbReference type="OrthoDB" id="3818356at2"/>
<gene>
    <name evidence="1" type="ORF">C3B54_11117</name>
</gene>
<name>A0A2L2BN77_9MICO</name>
<accession>A0A2L2BN77</accession>
<dbReference type="Proteomes" id="UP000243077">
    <property type="component" value="Chromosome"/>
</dbReference>
<sequence>MRRVIITWAVALAGVVALWAGGVSWLNATVYSPQALVTDYLEALEDGDVLAASAIAGLEATPAVSPVAEAKLTSIAITGVQDTEDNRVLIRAEYLMADTAESSVFTLSRQGRVWGLFDQWEFSLTPTATIETTLTGLDRVIISGLGFPTEGSLNTTVLVPGSYTVEAKTQWLETESYTAVVSEPASVWSVDLRAQPTSALLDEVNLALTEYLGECAMREVLQPSSCPFGVQVTDRLYTLPEWSISQVPAVSLAPTNDDGTWDMVALGGRATIDATLQSLFDGSLRSYSEVVSFGLTGDVTGIDSNSPALRID</sequence>
<proteinExistence type="predicted"/>
<dbReference type="AlphaFoldDB" id="A0A2L2BN77"/>
<dbReference type="EMBL" id="CP026923">
    <property type="protein sequence ID" value="AVG23123.1"/>
    <property type="molecule type" value="Genomic_DNA"/>
</dbReference>